<dbReference type="RefSeq" id="WP_034713840.1">
    <property type="nucleotide sequence ID" value="NZ_JPRH01000008.1"/>
</dbReference>
<dbReference type="OrthoDB" id="1157820at2"/>
<organism evidence="1 2">
    <name type="scientific">Chryseobacterium soli</name>
    <dbReference type="NCBI Taxonomy" id="445961"/>
    <lineage>
        <taxon>Bacteria</taxon>
        <taxon>Pseudomonadati</taxon>
        <taxon>Bacteroidota</taxon>
        <taxon>Flavobacteriia</taxon>
        <taxon>Flavobacteriales</taxon>
        <taxon>Weeksellaceae</taxon>
        <taxon>Chryseobacterium group</taxon>
        <taxon>Chryseobacterium</taxon>
    </lineage>
</organism>
<protein>
    <submittedName>
        <fullName evidence="1">Uncharacterized protein</fullName>
    </submittedName>
</protein>
<name>A0A086A2U7_9FLAO</name>
<dbReference type="STRING" id="445961.IW15_17750"/>
<dbReference type="AlphaFoldDB" id="A0A086A2U7"/>
<sequence length="294" mass="34029">MNQIRIPEKGKSQLFFITSVNRTAVGSKLSEFVQKKLVELSLIETTESSLVFRYKLHHQEMEGSAMIHTWAADMEELQSDLVIITDIKGNCKDIAHFEKLSQKWEGGVLDEISPKYIDHKEVLQVMAEETSKVLGNKEQFLKTFVGYSTWRFFFQDWYRIHPTEEDKPLNLTQYFGKVDLPLNVHTVTEKETEKGSPVVIKNTAVLDMEKFDRKTFARMLKDLTNVYNIDASLEVDMEESYGFAEDGWLNEAEMFLQTAVSNWYSISSAHQIKRLSEEEKKELGQYTNKEITVG</sequence>
<gene>
    <name evidence="1" type="ORF">IW15_17750</name>
</gene>
<dbReference type="EMBL" id="JPRH01000008">
    <property type="protein sequence ID" value="KFF11011.1"/>
    <property type="molecule type" value="Genomic_DNA"/>
</dbReference>
<evidence type="ECO:0000313" key="1">
    <source>
        <dbReference type="EMBL" id="KFF11011.1"/>
    </source>
</evidence>
<comment type="caution">
    <text evidence="1">The sequence shown here is derived from an EMBL/GenBank/DDBJ whole genome shotgun (WGS) entry which is preliminary data.</text>
</comment>
<proteinExistence type="predicted"/>
<keyword evidence="2" id="KW-1185">Reference proteome</keyword>
<accession>A0A086A2U7</accession>
<dbReference type="Proteomes" id="UP000028705">
    <property type="component" value="Unassembled WGS sequence"/>
</dbReference>
<evidence type="ECO:0000313" key="2">
    <source>
        <dbReference type="Proteomes" id="UP000028705"/>
    </source>
</evidence>
<reference evidence="1 2" key="1">
    <citation type="submission" date="2014-07" db="EMBL/GenBank/DDBJ databases">
        <title>Genome of Chryseobacterium soli DSM 19298.</title>
        <authorList>
            <person name="Stropko S.J."/>
            <person name="Pipes S.E."/>
            <person name="Newman J."/>
        </authorList>
    </citation>
    <scope>NUCLEOTIDE SEQUENCE [LARGE SCALE GENOMIC DNA]</scope>
    <source>
        <strain evidence="1 2">DSM 19298</strain>
    </source>
</reference>